<keyword evidence="2" id="KW-1185">Reference proteome</keyword>
<dbReference type="EMBL" id="JAWDGP010003698">
    <property type="protein sequence ID" value="KAK3771610.1"/>
    <property type="molecule type" value="Genomic_DNA"/>
</dbReference>
<comment type="caution">
    <text evidence="1">The sequence shown here is derived from an EMBL/GenBank/DDBJ whole genome shotgun (WGS) entry which is preliminary data.</text>
</comment>
<organism evidence="1 2">
    <name type="scientific">Elysia crispata</name>
    <name type="common">lettuce slug</name>
    <dbReference type="NCBI Taxonomy" id="231223"/>
    <lineage>
        <taxon>Eukaryota</taxon>
        <taxon>Metazoa</taxon>
        <taxon>Spiralia</taxon>
        <taxon>Lophotrochozoa</taxon>
        <taxon>Mollusca</taxon>
        <taxon>Gastropoda</taxon>
        <taxon>Heterobranchia</taxon>
        <taxon>Euthyneura</taxon>
        <taxon>Panpulmonata</taxon>
        <taxon>Sacoglossa</taxon>
        <taxon>Placobranchoidea</taxon>
        <taxon>Plakobranchidae</taxon>
        <taxon>Elysia</taxon>
    </lineage>
</organism>
<dbReference type="AlphaFoldDB" id="A0AAE0ZLV5"/>
<dbReference type="Proteomes" id="UP001283361">
    <property type="component" value="Unassembled WGS sequence"/>
</dbReference>
<dbReference type="SUPFAM" id="SSF69322">
    <property type="entry name" value="Tricorn protease domain 2"/>
    <property type="match status" value="1"/>
</dbReference>
<accession>A0AAE0ZLV5</accession>
<name>A0AAE0ZLV5_9GAST</name>
<protein>
    <submittedName>
        <fullName evidence="1">Uncharacterized protein</fullName>
    </submittedName>
</protein>
<proteinExistence type="predicted"/>
<sequence length="356" mass="40522">MGTSMVHTLPLNPISFLQLSYVHIPVYAEFLPTAPSGYSLHGSVYRICPDVTLIADSKFRLTAKLLLCPPASNTVLIKDIIVFTEDHFMVLKEVINKYQRNDSFIDLYDLRDNSQRKYNVVTRHPERKMILLKEGRYIATTDGSKISVIYFYLHWENQSYEVENIDEIYKRDEDAVSAIAACSHSILAVARYSSILLMATHDGAVYRVIEQPWGLYRLVSMVWCPPAFDMCSTTDDTLVVCDSYGLHKREPFTGSSTLIEVPQIKSAASVAAYLDGSFFACDQKDNKLYLIGRDCKRVQQVWSLADQLKSGDKLTHVSVNEKKRCTHRGVLKDNYFLAQLLSYFHVDVELSDLITD</sequence>
<reference evidence="1" key="1">
    <citation type="journal article" date="2023" name="G3 (Bethesda)">
        <title>A reference genome for the long-term kleptoplast-retaining sea slug Elysia crispata morphotype clarki.</title>
        <authorList>
            <person name="Eastman K.E."/>
            <person name="Pendleton A.L."/>
            <person name="Shaikh M.A."/>
            <person name="Suttiyut T."/>
            <person name="Ogas R."/>
            <person name="Tomko P."/>
            <person name="Gavelis G."/>
            <person name="Widhalm J.R."/>
            <person name="Wisecaver J.H."/>
        </authorList>
    </citation>
    <scope>NUCLEOTIDE SEQUENCE</scope>
    <source>
        <strain evidence="1">ECLA1</strain>
    </source>
</reference>
<evidence type="ECO:0000313" key="1">
    <source>
        <dbReference type="EMBL" id="KAK3771610.1"/>
    </source>
</evidence>
<gene>
    <name evidence="1" type="ORF">RRG08_020698</name>
</gene>
<evidence type="ECO:0000313" key="2">
    <source>
        <dbReference type="Proteomes" id="UP001283361"/>
    </source>
</evidence>